<name>A0ABR4TJT2_9PROT</name>
<keyword evidence="2" id="KW-1185">Reference proteome</keyword>
<comment type="caution">
    <text evidence="1">The sequence shown here is derived from an EMBL/GenBank/DDBJ whole genome shotgun (WGS) entry which is preliminary data.</text>
</comment>
<evidence type="ECO:0000313" key="1">
    <source>
        <dbReference type="EMBL" id="KEO52555.1"/>
    </source>
</evidence>
<sequence>MSWATLILQTSPSLKQRGLVLIANILVPNWQNKGSLPRKDYMPHTDFLLRTG</sequence>
<accession>A0ABR4TJT2</accession>
<reference evidence="1 2" key="1">
    <citation type="submission" date="2013-07" db="EMBL/GenBank/DDBJ databases">
        <title>Thalassospira permensis NBRC 106175 Genome Sequencing.</title>
        <authorList>
            <person name="Lai Q."/>
            <person name="Shao Z."/>
        </authorList>
    </citation>
    <scope>NUCLEOTIDE SEQUENCE [LARGE SCALE GENOMIC DNA]</scope>
    <source>
        <strain evidence="1 2">NBRC 106175</strain>
    </source>
</reference>
<evidence type="ECO:0000313" key="2">
    <source>
        <dbReference type="Proteomes" id="UP000027463"/>
    </source>
</evidence>
<organism evidence="1 2">
    <name type="scientific">Thalassospira permensis NBRC 106175</name>
    <dbReference type="NCBI Taxonomy" id="1353532"/>
    <lineage>
        <taxon>Bacteria</taxon>
        <taxon>Pseudomonadati</taxon>
        <taxon>Pseudomonadota</taxon>
        <taxon>Alphaproteobacteria</taxon>
        <taxon>Rhodospirillales</taxon>
        <taxon>Thalassospiraceae</taxon>
        <taxon>Thalassospira</taxon>
    </lineage>
</organism>
<dbReference type="EMBL" id="AUNC01000045">
    <property type="protein sequence ID" value="KEO52555.1"/>
    <property type="molecule type" value="Genomic_DNA"/>
</dbReference>
<protein>
    <submittedName>
        <fullName evidence="1">Uncharacterized protein</fullName>
    </submittedName>
</protein>
<proteinExistence type="predicted"/>
<gene>
    <name evidence="1" type="ORF">SMB34_07905</name>
</gene>
<dbReference type="Proteomes" id="UP000027463">
    <property type="component" value="Unassembled WGS sequence"/>
</dbReference>